<dbReference type="Pfam" id="PF13377">
    <property type="entry name" value="Peripla_BP_3"/>
    <property type="match status" value="1"/>
</dbReference>
<dbReference type="Proteomes" id="UP000432089">
    <property type="component" value="Unassembled WGS sequence"/>
</dbReference>
<dbReference type="SMART" id="SM00354">
    <property type="entry name" value="HTH_LACI"/>
    <property type="match status" value="1"/>
</dbReference>
<keyword evidence="1" id="KW-0805">Transcription regulation</keyword>
<dbReference type="InterPro" id="IPR001387">
    <property type="entry name" value="Cro/C1-type_HTH"/>
</dbReference>
<feature type="domain" description="HTH lacI-type" evidence="4">
    <location>
        <begin position="1"/>
        <end position="51"/>
    </location>
</feature>
<gene>
    <name evidence="6" type="ORF">F6X38_15270</name>
</gene>
<dbReference type="SUPFAM" id="SSF47413">
    <property type="entry name" value="lambda repressor-like DNA-binding domains"/>
    <property type="match status" value="1"/>
</dbReference>
<name>A0A7V7TVQ4_9HYPH</name>
<accession>A0A7V7TVQ4</accession>
<dbReference type="EMBL" id="VZDO01000012">
    <property type="protein sequence ID" value="KAB0678882.1"/>
    <property type="molecule type" value="Genomic_DNA"/>
</dbReference>
<keyword evidence="2" id="KW-0238">DNA-binding</keyword>
<keyword evidence="7" id="KW-1185">Reference proteome</keyword>
<dbReference type="GO" id="GO:0000976">
    <property type="term" value="F:transcription cis-regulatory region binding"/>
    <property type="evidence" value="ECO:0007669"/>
    <property type="project" value="TreeGrafter"/>
</dbReference>
<dbReference type="InterPro" id="IPR000843">
    <property type="entry name" value="HTH_LacI"/>
</dbReference>
<evidence type="ECO:0000259" key="4">
    <source>
        <dbReference type="PROSITE" id="PS50932"/>
    </source>
</evidence>
<organism evidence="6 7">
    <name type="scientific">Plantimonas leprariae</name>
    <dbReference type="NCBI Taxonomy" id="2615207"/>
    <lineage>
        <taxon>Bacteria</taxon>
        <taxon>Pseudomonadati</taxon>
        <taxon>Pseudomonadota</taxon>
        <taxon>Alphaproteobacteria</taxon>
        <taxon>Hyphomicrobiales</taxon>
        <taxon>Aurantimonadaceae</taxon>
        <taxon>Plantimonas</taxon>
    </lineage>
</organism>
<keyword evidence="3" id="KW-0804">Transcription</keyword>
<evidence type="ECO:0000256" key="1">
    <source>
        <dbReference type="ARBA" id="ARBA00023015"/>
    </source>
</evidence>
<dbReference type="Pfam" id="PF00356">
    <property type="entry name" value="LacI"/>
    <property type="match status" value="1"/>
</dbReference>
<dbReference type="CDD" id="cd01392">
    <property type="entry name" value="HTH_LacI"/>
    <property type="match status" value="1"/>
</dbReference>
<protein>
    <submittedName>
        <fullName evidence="6">LacI family transcriptional regulator</fullName>
    </submittedName>
</protein>
<evidence type="ECO:0000313" key="6">
    <source>
        <dbReference type="EMBL" id="KAB0678882.1"/>
    </source>
</evidence>
<evidence type="ECO:0000256" key="2">
    <source>
        <dbReference type="ARBA" id="ARBA00023125"/>
    </source>
</evidence>
<dbReference type="SUPFAM" id="SSF53822">
    <property type="entry name" value="Periplasmic binding protein-like I"/>
    <property type="match status" value="1"/>
</dbReference>
<dbReference type="GO" id="GO:0003700">
    <property type="term" value="F:DNA-binding transcription factor activity"/>
    <property type="evidence" value="ECO:0007669"/>
    <property type="project" value="TreeGrafter"/>
</dbReference>
<dbReference type="PANTHER" id="PTHR30146:SF138">
    <property type="entry name" value="TRANSCRIPTIONAL REGULATORY PROTEIN"/>
    <property type="match status" value="1"/>
</dbReference>
<feature type="domain" description="HTH cro/C1-type" evidence="5">
    <location>
        <begin position="2"/>
        <end position="41"/>
    </location>
</feature>
<dbReference type="InterPro" id="IPR046335">
    <property type="entry name" value="LacI/GalR-like_sensor"/>
</dbReference>
<sequence length="332" mass="35248">MVAERAGVSVATVSNVLNNKASVSPDFAERVLKAVGELGYVVDIAASRLRSGRAALVGVVVPDLTNPMFATFVSTLEHAARLAGFDLVVVSARNDPAEEADRLSRIRSWRPAGLIVIPCDGALAERLPIGLGGTPVVVADRIPDSGGFDLVAVDNGPAAARIARHLGSEGYGSCLVVGTSLAISNVRERWDGIRAAAGPTYFEIVEIGIGDAARLDAVESRLADARRPEALFALDHVTALELYKLVGRLGLRVPADIAFAGFDEMEWMRLVSPPVTAVRQPVEDMAHAAWQRLVKRMENDAATPTARRLECAVTIRGSTARQPGASREDEAA</sequence>
<evidence type="ECO:0000313" key="7">
    <source>
        <dbReference type="Proteomes" id="UP000432089"/>
    </source>
</evidence>
<dbReference type="AlphaFoldDB" id="A0A7V7TVQ4"/>
<dbReference type="Gene3D" id="1.10.260.40">
    <property type="entry name" value="lambda repressor-like DNA-binding domains"/>
    <property type="match status" value="1"/>
</dbReference>
<dbReference type="InterPro" id="IPR028082">
    <property type="entry name" value="Peripla_BP_I"/>
</dbReference>
<evidence type="ECO:0000259" key="5">
    <source>
        <dbReference type="PROSITE" id="PS50943"/>
    </source>
</evidence>
<dbReference type="CDD" id="cd06267">
    <property type="entry name" value="PBP1_LacI_sugar_binding-like"/>
    <property type="match status" value="1"/>
</dbReference>
<dbReference type="PROSITE" id="PS50932">
    <property type="entry name" value="HTH_LACI_2"/>
    <property type="match status" value="1"/>
</dbReference>
<dbReference type="InterPro" id="IPR010982">
    <property type="entry name" value="Lambda_DNA-bd_dom_sf"/>
</dbReference>
<dbReference type="PROSITE" id="PS50943">
    <property type="entry name" value="HTH_CROC1"/>
    <property type="match status" value="1"/>
</dbReference>
<proteinExistence type="predicted"/>
<dbReference type="PANTHER" id="PTHR30146">
    <property type="entry name" value="LACI-RELATED TRANSCRIPTIONAL REPRESSOR"/>
    <property type="match status" value="1"/>
</dbReference>
<comment type="caution">
    <text evidence="6">The sequence shown here is derived from an EMBL/GenBank/DDBJ whole genome shotgun (WGS) entry which is preliminary data.</text>
</comment>
<dbReference type="Gene3D" id="3.40.50.2300">
    <property type="match status" value="2"/>
</dbReference>
<reference evidence="6 7" key="1">
    <citation type="submission" date="2019-09" db="EMBL/GenBank/DDBJ databases">
        <title>YIM 132180 draft genome.</title>
        <authorList>
            <person name="Zhang K."/>
        </authorList>
    </citation>
    <scope>NUCLEOTIDE SEQUENCE [LARGE SCALE GENOMIC DNA]</scope>
    <source>
        <strain evidence="6 7">YIM 132180</strain>
    </source>
</reference>
<evidence type="ECO:0000256" key="3">
    <source>
        <dbReference type="ARBA" id="ARBA00023163"/>
    </source>
</evidence>